<sequence>MNIEVCYDRAGRECELFRIRLAGAQAQSRPAAGSVAERSNSEYRNGPADVAELVRHVCCFEIN</sequence>
<dbReference type="RefSeq" id="XP_003889644.1">
    <property type="nucleotide sequence ID" value="XM_003889595.1"/>
</dbReference>
<evidence type="ECO:0000313" key="2">
    <source>
        <dbReference type="Proteomes" id="UP000008783"/>
    </source>
</evidence>
<keyword evidence="2" id="KW-1185">Reference proteome</keyword>
<organism evidence="1 2">
    <name type="scientific">Puccinia graminis f. sp. tritici (strain CRL 75-36-700-3 / race SCCL)</name>
    <name type="common">Black stem rust fungus</name>
    <dbReference type="NCBI Taxonomy" id="418459"/>
    <lineage>
        <taxon>Eukaryota</taxon>
        <taxon>Fungi</taxon>
        <taxon>Dikarya</taxon>
        <taxon>Basidiomycota</taxon>
        <taxon>Pucciniomycotina</taxon>
        <taxon>Pucciniomycetes</taxon>
        <taxon>Pucciniales</taxon>
        <taxon>Pucciniaceae</taxon>
        <taxon>Puccinia</taxon>
    </lineage>
</organism>
<reference evidence="2" key="1">
    <citation type="journal article" date="2011" name="Proc. Natl. Acad. Sci. U.S.A.">
        <title>Obligate biotrophy features unraveled by the genomic analysis of rust fungi.</title>
        <authorList>
            <person name="Duplessis S."/>
            <person name="Cuomo C.A."/>
            <person name="Lin Y.-C."/>
            <person name="Aerts A."/>
            <person name="Tisserant E."/>
            <person name="Veneault-Fourrey C."/>
            <person name="Joly D.L."/>
            <person name="Hacquard S."/>
            <person name="Amselem J."/>
            <person name="Cantarel B.L."/>
            <person name="Chiu R."/>
            <person name="Coutinho P.M."/>
            <person name="Feau N."/>
            <person name="Field M."/>
            <person name="Frey P."/>
            <person name="Gelhaye E."/>
            <person name="Goldberg J."/>
            <person name="Grabherr M.G."/>
            <person name="Kodira C.D."/>
            <person name="Kohler A."/>
            <person name="Kuees U."/>
            <person name="Lindquist E.A."/>
            <person name="Lucas S.M."/>
            <person name="Mago R."/>
            <person name="Mauceli E."/>
            <person name="Morin E."/>
            <person name="Murat C."/>
            <person name="Pangilinan J.L."/>
            <person name="Park R."/>
            <person name="Pearson M."/>
            <person name="Quesneville H."/>
            <person name="Rouhier N."/>
            <person name="Sakthikumar S."/>
            <person name="Salamov A.A."/>
            <person name="Schmutz J."/>
            <person name="Selles B."/>
            <person name="Shapiro H."/>
            <person name="Tanguay P."/>
            <person name="Tuskan G.A."/>
            <person name="Henrissat B."/>
            <person name="Van de Peer Y."/>
            <person name="Rouze P."/>
            <person name="Ellis J.G."/>
            <person name="Dodds P.N."/>
            <person name="Schein J.E."/>
            <person name="Zhong S."/>
            <person name="Hamelin R.C."/>
            <person name="Grigoriev I.V."/>
            <person name="Szabo L.J."/>
            <person name="Martin F."/>
        </authorList>
    </citation>
    <scope>NUCLEOTIDE SEQUENCE [LARGE SCALE GENOMIC DNA]</scope>
    <source>
        <strain evidence="2">CRL 75-36-700-3 / race SCCL</strain>
    </source>
</reference>
<name>H6QS65_PUCGT</name>
<dbReference type="EMBL" id="DS178289">
    <property type="protein sequence ID" value="EHS63499.1"/>
    <property type="molecule type" value="Genomic_DNA"/>
</dbReference>
<dbReference type="Proteomes" id="UP000008783">
    <property type="component" value="Unassembled WGS sequence"/>
</dbReference>
<proteinExistence type="predicted"/>
<dbReference type="InParanoid" id="H6QS65"/>
<dbReference type="OrthoDB" id="2509101at2759"/>
<protein>
    <submittedName>
        <fullName evidence="1">Uncharacterized protein</fullName>
    </submittedName>
</protein>
<accession>H6QS65</accession>
<dbReference type="VEuPathDB" id="FungiDB:PGTG_21676"/>
<dbReference type="AlphaFoldDB" id="H6QS65"/>
<dbReference type="KEGG" id="pgr:PGTG_21676"/>
<evidence type="ECO:0000313" key="1">
    <source>
        <dbReference type="EMBL" id="EHS63499.1"/>
    </source>
</evidence>
<dbReference type="HOGENOM" id="CLU_2886852_0_0_1"/>
<dbReference type="GeneID" id="13542851"/>
<gene>
    <name evidence="1" type="ORF">PGTG_21676</name>
</gene>